<dbReference type="AlphaFoldDB" id="A0A2Z7CM49"/>
<proteinExistence type="predicted"/>
<name>A0A2Z7CM49_9LAMI</name>
<gene>
    <name evidence="1" type="ORF">F511_19961</name>
</gene>
<sequence length="218" mass="25416">MENDLQVHEISGTAWTGLVRDFGVDRWRRRDVVWQHQLRRWLLELTSMICRFRELMSARELLRKCDLSTWNDLLDSRADISVNWENKYKCLPTLSQFLDPIFLIFFQRAFDTHCLSYPISFDCRPPPFGARLVALDSSLQDLYFGTTLEPLVDLYSGRDVVGVFEHFCDFQPIVLLFYLSSWLHVGSSCPVEFAGSWESSRLARAVGVVFLFSCDLLR</sequence>
<dbReference type="EMBL" id="KQ994474">
    <property type="protein sequence ID" value="KZV48180.1"/>
    <property type="molecule type" value="Genomic_DNA"/>
</dbReference>
<accession>A0A2Z7CM49</accession>
<protein>
    <submittedName>
        <fullName evidence="1">NB-LRR type disease resistance protein Rps1-k-2</fullName>
    </submittedName>
</protein>
<organism evidence="1 2">
    <name type="scientific">Dorcoceras hygrometricum</name>
    <dbReference type="NCBI Taxonomy" id="472368"/>
    <lineage>
        <taxon>Eukaryota</taxon>
        <taxon>Viridiplantae</taxon>
        <taxon>Streptophyta</taxon>
        <taxon>Embryophyta</taxon>
        <taxon>Tracheophyta</taxon>
        <taxon>Spermatophyta</taxon>
        <taxon>Magnoliopsida</taxon>
        <taxon>eudicotyledons</taxon>
        <taxon>Gunneridae</taxon>
        <taxon>Pentapetalae</taxon>
        <taxon>asterids</taxon>
        <taxon>lamiids</taxon>
        <taxon>Lamiales</taxon>
        <taxon>Gesneriaceae</taxon>
        <taxon>Didymocarpoideae</taxon>
        <taxon>Trichosporeae</taxon>
        <taxon>Loxocarpinae</taxon>
        <taxon>Dorcoceras</taxon>
    </lineage>
</organism>
<evidence type="ECO:0000313" key="2">
    <source>
        <dbReference type="Proteomes" id="UP000250235"/>
    </source>
</evidence>
<evidence type="ECO:0000313" key="1">
    <source>
        <dbReference type="EMBL" id="KZV48180.1"/>
    </source>
</evidence>
<reference evidence="1 2" key="1">
    <citation type="journal article" date="2015" name="Proc. Natl. Acad. Sci. U.S.A.">
        <title>The resurrection genome of Boea hygrometrica: A blueprint for survival of dehydration.</title>
        <authorList>
            <person name="Xiao L."/>
            <person name="Yang G."/>
            <person name="Zhang L."/>
            <person name="Yang X."/>
            <person name="Zhao S."/>
            <person name="Ji Z."/>
            <person name="Zhou Q."/>
            <person name="Hu M."/>
            <person name="Wang Y."/>
            <person name="Chen M."/>
            <person name="Xu Y."/>
            <person name="Jin H."/>
            <person name="Xiao X."/>
            <person name="Hu G."/>
            <person name="Bao F."/>
            <person name="Hu Y."/>
            <person name="Wan P."/>
            <person name="Li L."/>
            <person name="Deng X."/>
            <person name="Kuang T."/>
            <person name="Xiang C."/>
            <person name="Zhu J.K."/>
            <person name="Oliver M.J."/>
            <person name="He Y."/>
        </authorList>
    </citation>
    <scope>NUCLEOTIDE SEQUENCE [LARGE SCALE GENOMIC DNA]</scope>
    <source>
        <strain evidence="2">cv. XS01</strain>
    </source>
</reference>
<keyword evidence="2" id="KW-1185">Reference proteome</keyword>
<dbReference type="Proteomes" id="UP000250235">
    <property type="component" value="Unassembled WGS sequence"/>
</dbReference>